<reference evidence="2" key="3">
    <citation type="journal article" date="2000" name="Genome Res.">
        <title>RIKEN integrated sequence analysis (RISA) system--384-format sequencing pipeline with 384 multicapillary sequencer.</title>
        <authorList>
            <person name="Shibata K."/>
            <person name="Itoh M."/>
            <person name="Aizawa K."/>
            <person name="Nagaoka S."/>
            <person name="Sasaki N."/>
            <person name="Carninci P."/>
            <person name="Konno H."/>
            <person name="Akiyama J."/>
            <person name="Nishi K."/>
            <person name="Kitsunai T."/>
            <person name="Tashiro H."/>
            <person name="Itoh M."/>
            <person name="Sumi N."/>
            <person name="Ishii Y."/>
            <person name="Nakamura S."/>
            <person name="Hazama M."/>
            <person name="Nishine T."/>
            <person name="Harada A."/>
            <person name="Yamamoto R."/>
            <person name="Matsumoto H."/>
            <person name="Sakaguchi S."/>
            <person name="Ikegami T."/>
            <person name="Kashiwagi K."/>
            <person name="Fujiwake S."/>
            <person name="Inoue K."/>
            <person name="Togawa Y."/>
            <person name="Izawa M."/>
            <person name="Ohara E."/>
            <person name="Watahiki M."/>
            <person name="Yoneda Y."/>
            <person name="Ishikawa T."/>
            <person name="Ozawa K."/>
            <person name="Tanaka T."/>
            <person name="Matsuura S."/>
            <person name="Kawai J."/>
            <person name="Okazaki Y."/>
            <person name="Muramatsu M."/>
            <person name="Inoue Y."/>
            <person name="Kira A."/>
            <person name="Hayashizaki Y."/>
        </authorList>
    </citation>
    <scope>NUCLEOTIDE SEQUENCE</scope>
    <source>
        <strain evidence="2">C57BL/6J</strain>
        <tissue evidence="2">Eyeball</tissue>
    </source>
</reference>
<organism evidence="2">
    <name type="scientific">Mus musculus</name>
    <name type="common">Mouse</name>
    <dbReference type="NCBI Taxonomy" id="10090"/>
    <lineage>
        <taxon>Eukaryota</taxon>
        <taxon>Metazoa</taxon>
        <taxon>Chordata</taxon>
        <taxon>Craniata</taxon>
        <taxon>Vertebrata</taxon>
        <taxon>Euteleostomi</taxon>
        <taxon>Mammalia</taxon>
        <taxon>Eutheria</taxon>
        <taxon>Euarchontoglires</taxon>
        <taxon>Glires</taxon>
        <taxon>Rodentia</taxon>
        <taxon>Myomorpha</taxon>
        <taxon>Muroidea</taxon>
        <taxon>Muridae</taxon>
        <taxon>Murinae</taxon>
        <taxon>Mus</taxon>
        <taxon>Mus</taxon>
    </lineage>
</organism>
<reference evidence="2" key="1">
    <citation type="journal article" date="1999" name="Methods Enzymol.">
        <title>High-efficiency full-length cDNA cloning.</title>
        <authorList>
            <person name="Carninci P."/>
            <person name="Hayashizaki Y."/>
        </authorList>
    </citation>
    <scope>NUCLEOTIDE SEQUENCE</scope>
    <source>
        <strain evidence="2">C57BL/6J</strain>
        <tissue evidence="2">Eyeball</tissue>
    </source>
</reference>
<keyword evidence="1" id="KW-1133">Transmembrane helix</keyword>
<dbReference type="EMBL" id="AK052067">
    <property type="protein sequence ID" value="BAC34845.1"/>
    <property type="molecule type" value="mRNA"/>
</dbReference>
<dbReference type="AGR" id="MGI:3641960"/>
<dbReference type="MGI" id="MGI:3641960">
    <property type="gene designation" value="D230041D01Rik"/>
</dbReference>
<accession>Q8BPW4</accession>
<protein>
    <submittedName>
        <fullName evidence="2">Uncharacterized protein</fullName>
    </submittedName>
</protein>
<proteinExistence type="evidence at transcript level"/>
<feature type="transmembrane region" description="Helical" evidence="1">
    <location>
        <begin position="118"/>
        <end position="138"/>
    </location>
</feature>
<reference evidence="2" key="2">
    <citation type="journal article" date="2000" name="Genome Res.">
        <title>Normalization and subtraction of cap-trapper-selected cDNAs to prepare full-length cDNA libraries for rapid discovery of new genes.</title>
        <authorList>
            <person name="Carninci P."/>
            <person name="Shibata Y."/>
            <person name="Hayatsu N."/>
            <person name="Sugahara Y."/>
            <person name="Shibata K."/>
            <person name="Itoh M."/>
            <person name="Konno H."/>
            <person name="Okazaki Y."/>
            <person name="Muramatsu M."/>
            <person name="Hayashizaki Y."/>
        </authorList>
    </citation>
    <scope>NUCLEOTIDE SEQUENCE</scope>
    <source>
        <strain evidence="2">C57BL/6J</strain>
        <tissue evidence="2">Eyeball</tissue>
    </source>
</reference>
<reference evidence="2" key="5">
    <citation type="submission" date="2001-07" db="EMBL/GenBank/DDBJ databases">
        <authorList>
            <person name="Adachi J."/>
            <person name="Aizawa K."/>
            <person name="Akimura T."/>
            <person name="Arakawa T."/>
            <person name="Bono H."/>
            <person name="Carninci P."/>
            <person name="Fukuda S."/>
            <person name="Furuno M."/>
            <person name="Hanagaki T."/>
            <person name="Hara A."/>
            <person name="Hashizume W."/>
            <person name="Hayashida K."/>
            <person name="Hayatsu N."/>
            <person name="Hiramoto K."/>
            <person name="Hiraoka T."/>
            <person name="Hirozane T."/>
            <person name="Hori F."/>
            <person name="Imotani K."/>
            <person name="Ishii Y."/>
            <person name="Itoh M."/>
            <person name="Kagawa I."/>
            <person name="Kasukawa T."/>
            <person name="Katoh H."/>
            <person name="Kawai J."/>
            <person name="Kojima Y."/>
            <person name="Kondo S."/>
            <person name="Konno H."/>
            <person name="Kouda M."/>
            <person name="Koya S."/>
            <person name="Kurihara C."/>
            <person name="Matsuyama T."/>
            <person name="Miyazaki A."/>
            <person name="Murata M."/>
            <person name="Nakamura M."/>
            <person name="Nishi K."/>
            <person name="Nomura K."/>
            <person name="Numazaki R."/>
            <person name="Ohno M."/>
            <person name="Ohsato N."/>
            <person name="Okazaki Y."/>
            <person name="Saito R."/>
            <person name="Saitoh H."/>
            <person name="Sakai C."/>
            <person name="Sakai K."/>
            <person name="Sakazume N."/>
            <person name="Sano H."/>
            <person name="Sasaki D."/>
            <person name="Shibata K."/>
            <person name="Shinagawa A."/>
            <person name="Shiraki T."/>
            <person name="Sogabe Y."/>
            <person name="Tagami M."/>
            <person name="Tagawa A."/>
            <person name="Takahashi F."/>
            <person name="Takaku-Akahira S."/>
            <person name="Takeda Y."/>
            <person name="Tanaka T."/>
            <person name="Tomaru A."/>
            <person name="Toya T."/>
            <person name="Yasunishi A."/>
            <person name="Muramatsu M."/>
            <person name="Hayashizaki Y."/>
        </authorList>
    </citation>
    <scope>NUCLEOTIDE SEQUENCE</scope>
    <source>
        <strain evidence="2">C57BL/6J</strain>
        <tissue evidence="2">Eyeball</tissue>
    </source>
</reference>
<dbReference type="AlphaFoldDB" id="Q8BPW4"/>
<keyword evidence="1" id="KW-0812">Transmembrane</keyword>
<reference evidence="2" key="4">
    <citation type="journal article" date="2001" name="Nature">
        <title>Functional annotation of a full-length mouse cDNA collection.</title>
        <authorList>
            <consortium name="The RIKEN Genome Exploration Research Group Phase II Team and the FANTOM Consortium"/>
        </authorList>
    </citation>
    <scope>NUCLEOTIDE SEQUENCE</scope>
    <source>
        <strain evidence="2">C57BL/6J</strain>
        <tissue evidence="2">Eyeball</tissue>
    </source>
</reference>
<evidence type="ECO:0000313" key="3">
    <source>
        <dbReference type="MGI" id="MGI:3641960"/>
    </source>
</evidence>
<evidence type="ECO:0000313" key="2">
    <source>
        <dbReference type="EMBL" id="BAC34845.1"/>
    </source>
</evidence>
<reference evidence="2" key="7">
    <citation type="journal article" date="2005" name="Science">
        <title>The Transcriptional Landscape of the Mammalian Genome.</title>
        <authorList>
            <consortium name="The FANTOM Consortium"/>
            <consortium name="Riken Genome Exploration Research Group and Genome Science Group (Genome Network Project Core Group)"/>
        </authorList>
    </citation>
    <scope>NUCLEOTIDE SEQUENCE</scope>
    <source>
        <strain evidence="2">C57BL/6J</strain>
        <tissue evidence="2">Eyeball</tissue>
    </source>
</reference>
<name>Q8BPW4_MOUSE</name>
<feature type="transmembrane region" description="Helical" evidence="1">
    <location>
        <begin position="12"/>
        <end position="33"/>
    </location>
</feature>
<sequence length="140" mass="15784">MNFGMGVGIAYFSKFGVLCFGWSLSLLVPYCLYQAKGQFWRFLLYLWALRSLEGERVSCNFLCTVAIKLDSDIVFVTLFFLFETGLLTEWRLASGSSCLCLPGAGITGMYHHAWLSQQLYVCVCVLVHLCVGTFIHGCRH</sequence>
<reference evidence="2" key="8">
    <citation type="journal article" date="2005" name="Science">
        <title>Antisense Transcription in the Mammalian Transcriptome.</title>
        <authorList>
            <consortium name="RIKEN Genome Exploration Research Group and Genome Science Group (Genome Network Project Core Group) and the FANTOM Consortium"/>
        </authorList>
    </citation>
    <scope>NUCLEOTIDE SEQUENCE</scope>
    <source>
        <strain evidence="2">C57BL/6J</strain>
        <tissue evidence="2">Eyeball</tissue>
    </source>
</reference>
<keyword evidence="1" id="KW-0472">Membrane</keyword>
<reference evidence="2" key="6">
    <citation type="journal article" date="2002" name="Nature">
        <title>Analysis of the mouse transcriptome based on functional annotation of 60,770 full-length cDNAs.</title>
        <authorList>
            <consortium name="The FANTOM Consortium and the RIKEN Genome Exploration Research Group Phase I and II Team"/>
        </authorList>
    </citation>
    <scope>NUCLEOTIDE SEQUENCE</scope>
    <source>
        <strain evidence="2">C57BL/6J</strain>
        <tissue evidence="2">Eyeball</tissue>
    </source>
</reference>
<evidence type="ECO:0000256" key="1">
    <source>
        <dbReference type="SAM" id="Phobius"/>
    </source>
</evidence>
<gene>
    <name evidence="3" type="primary">D230041D01Rik</name>
</gene>